<gene>
    <name evidence="1" type="ORF">ACM15_24995</name>
</gene>
<dbReference type="Gene3D" id="2.60.40.2630">
    <property type="match status" value="1"/>
</dbReference>
<dbReference type="Pfam" id="PF13149">
    <property type="entry name" value="Mfa_like_1"/>
    <property type="match status" value="1"/>
</dbReference>
<dbReference type="Proteomes" id="UP000036166">
    <property type="component" value="Unassembled WGS sequence"/>
</dbReference>
<comment type="caution">
    <text evidence="1">The sequence shown here is derived from an EMBL/GenBank/DDBJ whole genome shotgun (WGS) entry which is preliminary data.</text>
</comment>
<dbReference type="PATRIC" id="fig|328812.4.peg.916"/>
<accession>A0A0J6F886</accession>
<organism evidence="1 2">
    <name type="scientific">Parabacteroides goldsteinii</name>
    <dbReference type="NCBI Taxonomy" id="328812"/>
    <lineage>
        <taxon>Bacteria</taxon>
        <taxon>Pseudomonadati</taxon>
        <taxon>Bacteroidota</taxon>
        <taxon>Bacteroidia</taxon>
        <taxon>Bacteroidales</taxon>
        <taxon>Tannerellaceae</taxon>
        <taxon>Parabacteroides</taxon>
    </lineage>
</organism>
<dbReference type="InterPro" id="IPR025049">
    <property type="entry name" value="Mfa-like_1"/>
</dbReference>
<name>A0A0J6F886_9BACT</name>
<evidence type="ECO:0008006" key="3">
    <source>
        <dbReference type="Google" id="ProtNLM"/>
    </source>
</evidence>
<proteinExistence type="predicted"/>
<dbReference type="CDD" id="cd13121">
    <property type="entry name" value="BF2867_like_C"/>
    <property type="match status" value="1"/>
</dbReference>
<sequence>MKPYNYLLLPILTISLLASCSKEENIDSPVSLTLRVAGVSLTRAAIDDASDLTSVGIYAVNAETTEQTYGVRPAGIYGKYKPVTANGITSLEPENVPTDQTIWLNNEKAIIFSCHPAPANGNSDIKNDPLTGSITLTDPVPTVPVPVAAIEYTSSKTAASNQVDLTQPENDYMYGVEYKNDTYQEKQPYANNGNNMPNGNKGPGQIVSIGLKHVFAKLRLVIKKENSYKGTAAVTSVKYTSKIPVLGSKTRMKLTNGELLDLDNTGSSATDQSYEYTLTSATATTDASATLTITNYAIPCKETSLSGTISLTVDGKPMSVACTNQWERGKIYTYTVTIKPTGLELSGINVVGWQDAAQIPDTNI</sequence>
<protein>
    <recommendedName>
        <fullName evidence="3">Fimbrillin family protein</fullName>
    </recommendedName>
</protein>
<evidence type="ECO:0000313" key="1">
    <source>
        <dbReference type="EMBL" id="KMM30982.1"/>
    </source>
</evidence>
<evidence type="ECO:0000313" key="2">
    <source>
        <dbReference type="Proteomes" id="UP000036166"/>
    </source>
</evidence>
<dbReference type="RefSeq" id="WP_048317873.1">
    <property type="nucleotide sequence ID" value="NZ_CAOXUN010000065.1"/>
</dbReference>
<reference evidence="1 2" key="1">
    <citation type="submission" date="2015-06" db="EMBL/GenBank/DDBJ databases">
        <title>Draft Genome Sequence of Parabacteroides goldsteinii with Putative Novel Metallo-Beta-Lactamases Isolated from a Blood Culture from a Human Patient.</title>
        <authorList>
            <person name="Krogh T.J."/>
            <person name="Agergaard C.N."/>
            <person name="Moller-Jensen J."/>
            <person name="Justesen U.S."/>
        </authorList>
    </citation>
    <scope>NUCLEOTIDE SEQUENCE [LARGE SCALE GENOMIC DNA]</scope>
    <source>
        <strain evidence="1 2">910340</strain>
    </source>
</reference>
<dbReference type="AlphaFoldDB" id="A0A0J6F886"/>
<dbReference type="PROSITE" id="PS51257">
    <property type="entry name" value="PROKAR_LIPOPROTEIN"/>
    <property type="match status" value="1"/>
</dbReference>
<dbReference type="EMBL" id="LFJV01000129">
    <property type="protein sequence ID" value="KMM30982.1"/>
    <property type="molecule type" value="Genomic_DNA"/>
</dbReference>
<dbReference type="CDD" id="cd13120">
    <property type="entry name" value="BF2867_like_N"/>
    <property type="match status" value="1"/>
</dbReference>